<evidence type="ECO:0000313" key="10">
    <source>
        <dbReference type="EMBL" id="MBZ0155532.1"/>
    </source>
</evidence>
<keyword evidence="6" id="KW-0804">Transcription</keyword>
<dbReference type="PANTHER" id="PTHR32071">
    <property type="entry name" value="TRANSCRIPTIONAL REGULATORY PROTEIN"/>
    <property type="match status" value="1"/>
</dbReference>
<dbReference type="Gene3D" id="1.10.10.60">
    <property type="entry name" value="Homeodomain-like"/>
    <property type="match status" value="1"/>
</dbReference>
<evidence type="ECO:0000256" key="5">
    <source>
        <dbReference type="ARBA" id="ARBA00023015"/>
    </source>
</evidence>
<evidence type="ECO:0000256" key="2">
    <source>
        <dbReference type="ARBA" id="ARBA00022741"/>
    </source>
</evidence>
<reference evidence="10" key="1">
    <citation type="journal article" date="2021" name="bioRxiv">
        <title>Unraveling nitrogen, sulfur and carbon metabolic pathways and microbial community transcriptional responses to substrate deprivation and toxicity stresses in a bioreactor mimicking anoxic brackish coastal sediment conditions.</title>
        <authorList>
            <person name="Martins P.D."/>
            <person name="Echeveste M.J."/>
            <person name="Arshad A."/>
            <person name="Kurth J."/>
            <person name="Ouboter H."/>
            <person name="Jetten M.S.M."/>
            <person name="Welte C.U."/>
        </authorList>
    </citation>
    <scope>NUCLEOTIDE SEQUENCE</scope>
    <source>
        <strain evidence="10">MAG_39</strain>
    </source>
</reference>
<keyword evidence="3" id="KW-0067">ATP-binding</keyword>
<dbReference type="Gene3D" id="1.10.8.60">
    <property type="match status" value="1"/>
</dbReference>
<evidence type="ECO:0000256" key="1">
    <source>
        <dbReference type="ARBA" id="ARBA00022553"/>
    </source>
</evidence>
<keyword evidence="5" id="KW-0805">Transcription regulation</keyword>
<dbReference type="FunFam" id="3.40.50.300:FF:000006">
    <property type="entry name" value="DNA-binding transcriptional regulator NtrC"/>
    <property type="match status" value="1"/>
</dbReference>
<keyword evidence="2" id="KW-0547">Nucleotide-binding</keyword>
<dbReference type="GO" id="GO:0005524">
    <property type="term" value="F:ATP binding"/>
    <property type="evidence" value="ECO:0007669"/>
    <property type="project" value="UniProtKB-KW"/>
</dbReference>
<dbReference type="InterPro" id="IPR025662">
    <property type="entry name" value="Sigma_54_int_dom_ATP-bd_1"/>
</dbReference>
<dbReference type="Pfam" id="PF02954">
    <property type="entry name" value="HTH_8"/>
    <property type="match status" value="1"/>
</dbReference>
<reference evidence="10" key="2">
    <citation type="submission" date="2021-08" db="EMBL/GenBank/DDBJ databases">
        <authorList>
            <person name="Dalcin Martins P."/>
        </authorList>
    </citation>
    <scope>NUCLEOTIDE SEQUENCE</scope>
    <source>
        <strain evidence="10">MAG_39</strain>
    </source>
</reference>
<protein>
    <submittedName>
        <fullName evidence="10">Sigma-54 dependent transcriptional regulator</fullName>
    </submittedName>
</protein>
<evidence type="ECO:0000256" key="6">
    <source>
        <dbReference type="ARBA" id="ARBA00023163"/>
    </source>
</evidence>
<dbReference type="CDD" id="cd00009">
    <property type="entry name" value="AAA"/>
    <property type="match status" value="1"/>
</dbReference>
<dbReference type="InterPro" id="IPR002078">
    <property type="entry name" value="Sigma_54_int"/>
</dbReference>
<dbReference type="GO" id="GO:0000160">
    <property type="term" value="P:phosphorelay signal transduction system"/>
    <property type="evidence" value="ECO:0007669"/>
    <property type="project" value="UniProtKB-KW"/>
</dbReference>
<accession>A0A953J6I4</accession>
<evidence type="ECO:0000259" key="8">
    <source>
        <dbReference type="PROSITE" id="PS50045"/>
    </source>
</evidence>
<gene>
    <name evidence="10" type="ORF">K8I29_04865</name>
</gene>
<evidence type="ECO:0000259" key="9">
    <source>
        <dbReference type="PROSITE" id="PS50110"/>
    </source>
</evidence>
<dbReference type="SMART" id="SM00382">
    <property type="entry name" value="AAA"/>
    <property type="match status" value="1"/>
</dbReference>
<dbReference type="FunFam" id="3.40.50.2300:FF:000018">
    <property type="entry name" value="DNA-binding transcriptional regulator NtrC"/>
    <property type="match status" value="1"/>
</dbReference>
<dbReference type="Gene3D" id="3.40.50.300">
    <property type="entry name" value="P-loop containing nucleotide triphosphate hydrolases"/>
    <property type="match status" value="1"/>
</dbReference>
<evidence type="ECO:0000256" key="7">
    <source>
        <dbReference type="PROSITE-ProRule" id="PRU00169"/>
    </source>
</evidence>
<dbReference type="SUPFAM" id="SSF46689">
    <property type="entry name" value="Homeodomain-like"/>
    <property type="match status" value="1"/>
</dbReference>
<proteinExistence type="predicted"/>
<dbReference type="SUPFAM" id="SSF52540">
    <property type="entry name" value="P-loop containing nucleoside triphosphate hydrolases"/>
    <property type="match status" value="1"/>
</dbReference>
<dbReference type="Pfam" id="PF25601">
    <property type="entry name" value="AAA_lid_14"/>
    <property type="match status" value="1"/>
</dbReference>
<dbReference type="Pfam" id="PF00072">
    <property type="entry name" value="Response_reg"/>
    <property type="match status" value="1"/>
</dbReference>
<dbReference type="InterPro" id="IPR058031">
    <property type="entry name" value="AAA_lid_NorR"/>
</dbReference>
<evidence type="ECO:0000256" key="3">
    <source>
        <dbReference type="ARBA" id="ARBA00022840"/>
    </source>
</evidence>
<keyword evidence="4" id="KW-0902">Two-component regulatory system</keyword>
<dbReference type="InterPro" id="IPR011006">
    <property type="entry name" value="CheY-like_superfamily"/>
</dbReference>
<dbReference type="PRINTS" id="PR01590">
    <property type="entry name" value="HTHFIS"/>
</dbReference>
<dbReference type="PROSITE" id="PS50110">
    <property type="entry name" value="RESPONSE_REGULATORY"/>
    <property type="match status" value="1"/>
</dbReference>
<dbReference type="Gene3D" id="3.40.50.2300">
    <property type="match status" value="1"/>
</dbReference>
<dbReference type="SUPFAM" id="SSF52172">
    <property type="entry name" value="CheY-like"/>
    <property type="match status" value="1"/>
</dbReference>
<dbReference type="Proteomes" id="UP000705867">
    <property type="component" value="Unassembled WGS sequence"/>
</dbReference>
<evidence type="ECO:0000313" key="11">
    <source>
        <dbReference type="Proteomes" id="UP000705867"/>
    </source>
</evidence>
<evidence type="ECO:0000256" key="4">
    <source>
        <dbReference type="ARBA" id="ARBA00023012"/>
    </source>
</evidence>
<sequence>MKRKILVVDDNGDLRAVLLGILKDAGFSTAEATDGADAVELFRADIPDAVLLDLNMPNMGGIDTLHELKRIDKNVPVVILTGHGDIPTAVESIKSGAYDFCVKPPDFDKLIITLRRAIEMRELEKEVQRAHTALELSQEGVFGKSSEMRKVIQQINQVAGTDFSVIIQGETGTGKSYIAGVLHSMSKRAAYPFVRVDIGLIPDTLVESELFGYRKGAFTGADRNKSGYFEGARGGTVFIDELENMSPQMQSKLLTAIEKKEVYPLGSINQVNIDVRFIAATNKDLKNSVRRGLFREDLFYRLGEFIITLPPLRERREDILFFAQKFFLEACDELGKQIRGISDAARGLLLQHSWYGNIRELKNVIRRAVLLANTDMINPGHLDLMVGCRPEEDAPVASLSLKDSVRELERTKIQEALEKTGGNKTKAAEILRISYKNMSDKIKEYGIE</sequence>
<feature type="domain" description="Sigma-54 factor interaction" evidence="8">
    <location>
        <begin position="141"/>
        <end position="370"/>
    </location>
</feature>
<name>A0A953J6I4_9BACT</name>
<dbReference type="GO" id="GO:0043565">
    <property type="term" value="F:sequence-specific DNA binding"/>
    <property type="evidence" value="ECO:0007669"/>
    <property type="project" value="InterPro"/>
</dbReference>
<dbReference type="InterPro" id="IPR003593">
    <property type="entry name" value="AAA+_ATPase"/>
</dbReference>
<dbReference type="PROSITE" id="PS50045">
    <property type="entry name" value="SIGMA54_INTERACT_4"/>
    <property type="match status" value="1"/>
</dbReference>
<dbReference type="AlphaFoldDB" id="A0A953J6I4"/>
<dbReference type="GO" id="GO:0006355">
    <property type="term" value="P:regulation of DNA-templated transcription"/>
    <property type="evidence" value="ECO:0007669"/>
    <property type="project" value="InterPro"/>
</dbReference>
<dbReference type="InterPro" id="IPR027417">
    <property type="entry name" value="P-loop_NTPase"/>
</dbReference>
<organism evidence="10 11">
    <name type="scientific">Candidatus Nitrobium versatile</name>
    <dbReference type="NCBI Taxonomy" id="2884831"/>
    <lineage>
        <taxon>Bacteria</taxon>
        <taxon>Pseudomonadati</taxon>
        <taxon>Nitrospirota</taxon>
        <taxon>Nitrospiria</taxon>
        <taxon>Nitrospirales</taxon>
        <taxon>Nitrospiraceae</taxon>
        <taxon>Candidatus Nitrobium</taxon>
    </lineage>
</organism>
<dbReference type="PROSITE" id="PS00675">
    <property type="entry name" value="SIGMA54_INTERACT_1"/>
    <property type="match status" value="1"/>
</dbReference>
<dbReference type="InterPro" id="IPR009057">
    <property type="entry name" value="Homeodomain-like_sf"/>
</dbReference>
<feature type="modified residue" description="4-aspartylphosphate" evidence="7">
    <location>
        <position position="53"/>
    </location>
</feature>
<dbReference type="InterPro" id="IPR002197">
    <property type="entry name" value="HTH_Fis"/>
</dbReference>
<dbReference type="SMART" id="SM00448">
    <property type="entry name" value="REC"/>
    <property type="match status" value="1"/>
</dbReference>
<dbReference type="InterPro" id="IPR001789">
    <property type="entry name" value="Sig_transdc_resp-reg_receiver"/>
</dbReference>
<dbReference type="Pfam" id="PF00158">
    <property type="entry name" value="Sigma54_activat"/>
    <property type="match status" value="1"/>
</dbReference>
<keyword evidence="1 7" id="KW-0597">Phosphoprotein</keyword>
<feature type="domain" description="Response regulatory" evidence="9">
    <location>
        <begin position="4"/>
        <end position="118"/>
    </location>
</feature>
<dbReference type="EMBL" id="JAIOIV010000034">
    <property type="protein sequence ID" value="MBZ0155532.1"/>
    <property type="molecule type" value="Genomic_DNA"/>
</dbReference>
<comment type="caution">
    <text evidence="10">The sequence shown here is derived from an EMBL/GenBank/DDBJ whole genome shotgun (WGS) entry which is preliminary data.</text>
</comment>